<dbReference type="PANTHER" id="PTHR10916:SF0">
    <property type="entry name" value="LARGE RIBOSOMAL SUBUNIT PROTEIN UL29C"/>
    <property type="match status" value="1"/>
</dbReference>
<evidence type="ECO:0000313" key="7">
    <source>
        <dbReference type="Proteomes" id="UP000190625"/>
    </source>
</evidence>
<evidence type="ECO:0000256" key="4">
    <source>
        <dbReference type="ARBA" id="ARBA00035204"/>
    </source>
</evidence>
<accession>A0A1T4Q476</accession>
<protein>
    <recommendedName>
        <fullName evidence="4 5">Large ribosomal subunit protein uL29</fullName>
    </recommendedName>
</protein>
<dbReference type="Gene3D" id="1.10.287.310">
    <property type="match status" value="1"/>
</dbReference>
<dbReference type="CDD" id="cd00427">
    <property type="entry name" value="Ribosomal_L29_HIP"/>
    <property type="match status" value="1"/>
</dbReference>
<organism evidence="6 7">
    <name type="scientific">Selenihalanaerobacter shriftii</name>
    <dbReference type="NCBI Taxonomy" id="142842"/>
    <lineage>
        <taxon>Bacteria</taxon>
        <taxon>Bacillati</taxon>
        <taxon>Bacillota</taxon>
        <taxon>Clostridia</taxon>
        <taxon>Halanaerobiales</taxon>
        <taxon>Halobacteroidaceae</taxon>
        <taxon>Selenihalanaerobacter</taxon>
    </lineage>
</organism>
<dbReference type="FunFam" id="1.10.287.310:FF:000001">
    <property type="entry name" value="50S ribosomal protein L29"/>
    <property type="match status" value="1"/>
</dbReference>
<dbReference type="InterPro" id="IPR050063">
    <property type="entry name" value="Ribosomal_protein_uL29"/>
</dbReference>
<name>A0A1T4Q476_9FIRM</name>
<dbReference type="GO" id="GO:0006412">
    <property type="term" value="P:translation"/>
    <property type="evidence" value="ECO:0007669"/>
    <property type="project" value="UniProtKB-UniRule"/>
</dbReference>
<dbReference type="Proteomes" id="UP000190625">
    <property type="component" value="Unassembled WGS sequence"/>
</dbReference>
<sequence>MVTAMKAKELRELTSKELNHKLGGLKEELFNLRFQKATAQLDNPARIREVKKSIARVNTIMRERELEINH</sequence>
<evidence type="ECO:0000256" key="3">
    <source>
        <dbReference type="ARBA" id="ARBA00023274"/>
    </source>
</evidence>
<dbReference type="Pfam" id="PF00831">
    <property type="entry name" value="Ribosomal_L29"/>
    <property type="match status" value="1"/>
</dbReference>
<gene>
    <name evidence="5" type="primary">rpmC</name>
    <name evidence="6" type="ORF">SAMN02745118_02419</name>
</gene>
<dbReference type="InterPro" id="IPR001854">
    <property type="entry name" value="Ribosomal_uL29"/>
</dbReference>
<dbReference type="STRING" id="142842.SAMN02745118_02419"/>
<dbReference type="InterPro" id="IPR036049">
    <property type="entry name" value="Ribosomal_uL29_sf"/>
</dbReference>
<comment type="similarity">
    <text evidence="1 5">Belongs to the universal ribosomal protein uL29 family.</text>
</comment>
<dbReference type="AlphaFoldDB" id="A0A1T4Q476"/>
<dbReference type="PROSITE" id="PS00579">
    <property type="entry name" value="RIBOSOMAL_L29"/>
    <property type="match status" value="1"/>
</dbReference>
<evidence type="ECO:0000256" key="1">
    <source>
        <dbReference type="ARBA" id="ARBA00009254"/>
    </source>
</evidence>
<proteinExistence type="inferred from homology"/>
<dbReference type="InterPro" id="IPR018254">
    <property type="entry name" value="Ribosomal_uL29_CS"/>
</dbReference>
<reference evidence="7" key="1">
    <citation type="submission" date="2017-02" db="EMBL/GenBank/DDBJ databases">
        <authorList>
            <person name="Varghese N."/>
            <person name="Submissions S."/>
        </authorList>
    </citation>
    <scope>NUCLEOTIDE SEQUENCE [LARGE SCALE GENOMIC DNA]</scope>
    <source>
        <strain evidence="7">ATCC BAA-73</strain>
    </source>
</reference>
<evidence type="ECO:0000256" key="2">
    <source>
        <dbReference type="ARBA" id="ARBA00022980"/>
    </source>
</evidence>
<dbReference type="SUPFAM" id="SSF46561">
    <property type="entry name" value="Ribosomal protein L29 (L29p)"/>
    <property type="match status" value="1"/>
</dbReference>
<dbReference type="PANTHER" id="PTHR10916">
    <property type="entry name" value="60S RIBOSOMAL PROTEIN L35/50S RIBOSOMAL PROTEIN L29"/>
    <property type="match status" value="1"/>
</dbReference>
<dbReference type="NCBIfam" id="TIGR00012">
    <property type="entry name" value="L29"/>
    <property type="match status" value="1"/>
</dbReference>
<evidence type="ECO:0000313" key="6">
    <source>
        <dbReference type="EMBL" id="SJZ98580.1"/>
    </source>
</evidence>
<keyword evidence="7" id="KW-1185">Reference proteome</keyword>
<dbReference type="GO" id="GO:0003735">
    <property type="term" value="F:structural constituent of ribosome"/>
    <property type="evidence" value="ECO:0007669"/>
    <property type="project" value="InterPro"/>
</dbReference>
<evidence type="ECO:0000256" key="5">
    <source>
        <dbReference type="HAMAP-Rule" id="MF_00374"/>
    </source>
</evidence>
<keyword evidence="3 5" id="KW-0687">Ribonucleoprotein</keyword>
<dbReference type="EMBL" id="FUWM01000024">
    <property type="protein sequence ID" value="SJZ98580.1"/>
    <property type="molecule type" value="Genomic_DNA"/>
</dbReference>
<dbReference type="HAMAP" id="MF_00374">
    <property type="entry name" value="Ribosomal_uL29"/>
    <property type="match status" value="1"/>
</dbReference>
<dbReference type="GO" id="GO:0022625">
    <property type="term" value="C:cytosolic large ribosomal subunit"/>
    <property type="evidence" value="ECO:0007669"/>
    <property type="project" value="TreeGrafter"/>
</dbReference>
<keyword evidence="2 5" id="KW-0689">Ribosomal protein</keyword>